<organism evidence="7 8">
    <name type="scientific">Geosmithia morbida</name>
    <dbReference type="NCBI Taxonomy" id="1094350"/>
    <lineage>
        <taxon>Eukaryota</taxon>
        <taxon>Fungi</taxon>
        <taxon>Dikarya</taxon>
        <taxon>Ascomycota</taxon>
        <taxon>Pezizomycotina</taxon>
        <taxon>Sordariomycetes</taxon>
        <taxon>Hypocreomycetidae</taxon>
        <taxon>Hypocreales</taxon>
        <taxon>Bionectriaceae</taxon>
        <taxon>Geosmithia</taxon>
    </lineage>
</organism>
<evidence type="ECO:0000256" key="3">
    <source>
        <dbReference type="ARBA" id="ARBA00005459"/>
    </source>
</evidence>
<comment type="caution">
    <text evidence="7">The sequence shown here is derived from an EMBL/GenBank/DDBJ whole genome shotgun (WGS) entry which is preliminary data.</text>
</comment>
<dbReference type="PANTHER" id="PTHR28081">
    <property type="entry name" value="DAMAGE-REGULATED IMPORT FACILITATOR 1-RELATED"/>
    <property type="match status" value="1"/>
</dbReference>
<dbReference type="Proteomes" id="UP000749293">
    <property type="component" value="Unassembled WGS sequence"/>
</dbReference>
<evidence type="ECO:0000256" key="6">
    <source>
        <dbReference type="SAM" id="MobiDB-lite"/>
    </source>
</evidence>
<dbReference type="EMBL" id="JAANYQ010000008">
    <property type="protein sequence ID" value="KAF4122843.1"/>
    <property type="molecule type" value="Genomic_DNA"/>
</dbReference>
<gene>
    <name evidence="7" type="ORF">GMORB2_7150</name>
</gene>
<dbReference type="OrthoDB" id="4072855at2759"/>
<keyword evidence="8" id="KW-1185">Reference proteome</keyword>
<protein>
    <submittedName>
        <fullName evidence="7">Ribonucleotide reductase inhibitor</fullName>
    </submittedName>
</protein>
<evidence type="ECO:0000256" key="2">
    <source>
        <dbReference type="ARBA" id="ARBA00004496"/>
    </source>
</evidence>
<evidence type="ECO:0000313" key="7">
    <source>
        <dbReference type="EMBL" id="KAF4122843.1"/>
    </source>
</evidence>
<dbReference type="InterPro" id="IPR013900">
    <property type="entry name" value="RNR_inhibitor"/>
</dbReference>
<keyword evidence="5" id="KW-0539">Nucleus</keyword>
<dbReference type="GO" id="GO:0005737">
    <property type="term" value="C:cytoplasm"/>
    <property type="evidence" value="ECO:0007669"/>
    <property type="project" value="UniProtKB-SubCell"/>
</dbReference>
<feature type="region of interest" description="Disordered" evidence="6">
    <location>
        <begin position="1"/>
        <end position="21"/>
    </location>
</feature>
<comment type="subcellular location">
    <subcellularLocation>
        <location evidence="2">Cytoplasm</location>
    </subcellularLocation>
    <subcellularLocation>
        <location evidence="1">Nucleus</location>
    </subcellularLocation>
</comment>
<name>A0A9P4YTJ4_9HYPO</name>
<keyword evidence="4" id="KW-0963">Cytoplasm</keyword>
<dbReference type="Pfam" id="PF08591">
    <property type="entry name" value="RNR_inhib"/>
    <property type="match status" value="1"/>
</dbReference>
<dbReference type="GO" id="GO:0005634">
    <property type="term" value="C:nucleus"/>
    <property type="evidence" value="ECO:0007669"/>
    <property type="project" value="UniProtKB-SubCell"/>
</dbReference>
<sequence length="258" mass="27573">MSNPRVKRAFVDASSDPSQRQITSFFNTHSNEGGTGTTAESVQPPQLPASIEANLLSVGMRIRKSVPEGYKTNSTSAFKLWTDNTPLPTSSNPNASATSRPVAAVSRELLPFCGINKIGGLDCQPTTTHLDDSEGVPSIDDIPGLTLSQESVESSAVEASPNNVRKRFYDDDDDTIEPVHQSVSAADDVSPRTLTPVGFGNARSRAIAVPRTRTLKKNSVPGTETATMPVDQENMAVDGDFDEADFLVFDSNGLDTTN</sequence>
<proteinExistence type="inferred from homology"/>
<evidence type="ECO:0000256" key="1">
    <source>
        <dbReference type="ARBA" id="ARBA00004123"/>
    </source>
</evidence>
<accession>A0A9P4YTJ4</accession>
<dbReference type="AlphaFoldDB" id="A0A9P4YTJ4"/>
<evidence type="ECO:0000256" key="5">
    <source>
        <dbReference type="ARBA" id="ARBA00023242"/>
    </source>
</evidence>
<evidence type="ECO:0000313" key="8">
    <source>
        <dbReference type="Proteomes" id="UP000749293"/>
    </source>
</evidence>
<dbReference type="PANTHER" id="PTHR28081:SF1">
    <property type="entry name" value="DAMAGE-REGULATED IMPORT FACILITATOR 1"/>
    <property type="match status" value="1"/>
</dbReference>
<dbReference type="GeneID" id="55973373"/>
<reference evidence="7" key="1">
    <citation type="submission" date="2020-03" db="EMBL/GenBank/DDBJ databases">
        <title>Site-based positive gene gene selection in Geosmithia morbida across the United States reveals a broad range of putative effectors and factors for local host and environmental adapation.</title>
        <authorList>
            <person name="Onufrak A."/>
            <person name="Murdoch R.W."/>
            <person name="Gazis R."/>
            <person name="Huff M."/>
            <person name="Staton M."/>
            <person name="Klingeman W."/>
            <person name="Hadziabdic D."/>
        </authorList>
    </citation>
    <scope>NUCLEOTIDE SEQUENCE</scope>
    <source>
        <strain evidence="7">1262</strain>
    </source>
</reference>
<dbReference type="GO" id="GO:0008104">
    <property type="term" value="P:intracellular protein localization"/>
    <property type="evidence" value="ECO:0007669"/>
    <property type="project" value="TreeGrafter"/>
</dbReference>
<dbReference type="GO" id="GO:1990846">
    <property type="term" value="F:ribonucleoside-diphosphate reductase inhibitor activity"/>
    <property type="evidence" value="ECO:0007669"/>
    <property type="project" value="TreeGrafter"/>
</dbReference>
<comment type="similarity">
    <text evidence="3">Belongs to the DIF1/spd1 family.</text>
</comment>
<dbReference type="RefSeq" id="XP_035321495.1">
    <property type="nucleotide sequence ID" value="XM_035469115.1"/>
</dbReference>
<evidence type="ECO:0000256" key="4">
    <source>
        <dbReference type="ARBA" id="ARBA00022490"/>
    </source>
</evidence>